<protein>
    <submittedName>
        <fullName evidence="4">Regulatory protein, tetR family</fullName>
    </submittedName>
</protein>
<dbReference type="AlphaFoldDB" id="A0A1C4YL32"/>
<evidence type="ECO:0000313" key="4">
    <source>
        <dbReference type="EMBL" id="SCF21439.1"/>
    </source>
</evidence>
<evidence type="ECO:0000259" key="3">
    <source>
        <dbReference type="PROSITE" id="PS50977"/>
    </source>
</evidence>
<gene>
    <name evidence="4" type="ORF">GA0074695_4407</name>
</gene>
<feature type="DNA-binding region" description="H-T-H motif" evidence="2">
    <location>
        <begin position="40"/>
        <end position="59"/>
    </location>
</feature>
<dbReference type="OrthoDB" id="5177743at2"/>
<proteinExistence type="predicted"/>
<dbReference type="RefSeq" id="WP_157744594.1">
    <property type="nucleotide sequence ID" value="NZ_LT607411.1"/>
</dbReference>
<dbReference type="PANTHER" id="PTHR30055:SF226">
    <property type="entry name" value="HTH-TYPE TRANSCRIPTIONAL REGULATOR PKSA"/>
    <property type="match status" value="1"/>
</dbReference>
<dbReference type="GO" id="GO:0000976">
    <property type="term" value="F:transcription cis-regulatory region binding"/>
    <property type="evidence" value="ECO:0007669"/>
    <property type="project" value="TreeGrafter"/>
</dbReference>
<dbReference type="GO" id="GO:0003700">
    <property type="term" value="F:DNA-binding transcription factor activity"/>
    <property type="evidence" value="ECO:0007669"/>
    <property type="project" value="TreeGrafter"/>
</dbReference>
<name>A0A1C4YL32_MICVI</name>
<dbReference type="PROSITE" id="PS50977">
    <property type="entry name" value="HTH_TETR_2"/>
    <property type="match status" value="1"/>
</dbReference>
<reference evidence="5" key="1">
    <citation type="submission" date="2016-06" db="EMBL/GenBank/DDBJ databases">
        <authorList>
            <person name="Varghese N."/>
            <person name="Submissions Spin"/>
        </authorList>
    </citation>
    <scope>NUCLEOTIDE SEQUENCE [LARGE SCALE GENOMIC DNA]</scope>
    <source>
        <strain evidence="5">DSM 43909</strain>
    </source>
</reference>
<dbReference type="SUPFAM" id="SSF46689">
    <property type="entry name" value="Homeodomain-like"/>
    <property type="match status" value="1"/>
</dbReference>
<dbReference type="InterPro" id="IPR050109">
    <property type="entry name" value="HTH-type_TetR-like_transc_reg"/>
</dbReference>
<evidence type="ECO:0000256" key="1">
    <source>
        <dbReference type="ARBA" id="ARBA00023125"/>
    </source>
</evidence>
<organism evidence="4 5">
    <name type="scientific">Micromonospora viridifaciens</name>
    <dbReference type="NCBI Taxonomy" id="1881"/>
    <lineage>
        <taxon>Bacteria</taxon>
        <taxon>Bacillati</taxon>
        <taxon>Actinomycetota</taxon>
        <taxon>Actinomycetes</taxon>
        <taxon>Micromonosporales</taxon>
        <taxon>Micromonosporaceae</taxon>
        <taxon>Micromonospora</taxon>
    </lineage>
</organism>
<evidence type="ECO:0000256" key="2">
    <source>
        <dbReference type="PROSITE-ProRule" id="PRU00335"/>
    </source>
</evidence>
<accession>A0A1C4YL32</accession>
<dbReference type="PANTHER" id="PTHR30055">
    <property type="entry name" value="HTH-TYPE TRANSCRIPTIONAL REGULATOR RUTR"/>
    <property type="match status" value="1"/>
</dbReference>
<dbReference type="InterPro" id="IPR009057">
    <property type="entry name" value="Homeodomain-like_sf"/>
</dbReference>
<keyword evidence="1 2" id="KW-0238">DNA-binding</keyword>
<feature type="domain" description="HTH tetR-type" evidence="3">
    <location>
        <begin position="17"/>
        <end position="77"/>
    </location>
</feature>
<dbReference type="Pfam" id="PF00440">
    <property type="entry name" value="TetR_N"/>
    <property type="match status" value="1"/>
</dbReference>
<dbReference type="EMBL" id="LT607411">
    <property type="protein sequence ID" value="SCF21439.1"/>
    <property type="molecule type" value="Genomic_DNA"/>
</dbReference>
<dbReference type="InterPro" id="IPR001647">
    <property type="entry name" value="HTH_TetR"/>
</dbReference>
<keyword evidence="5" id="KW-1185">Reference proteome</keyword>
<sequence>MNAKRAYVQTARAAAAAQTRQRILDATAALVRQQASVEIHLNDVADSAGVSVQTVLRHFGSRDGLFEAAAAHVVQQAAAERRSPVGDLEAAVHSLFDQYERWGEVMLRLLAQETRDPKAYAVTEQGRGLHRAWVGEVFAPMLATQPSDAREAATDLLVIATDLYTWKLLTRDRRLPRELAEARVRHLITAILGA</sequence>
<dbReference type="Gene3D" id="1.10.357.10">
    <property type="entry name" value="Tetracycline Repressor, domain 2"/>
    <property type="match status" value="1"/>
</dbReference>
<dbReference type="Proteomes" id="UP000198242">
    <property type="component" value="Chromosome I"/>
</dbReference>
<evidence type="ECO:0000313" key="5">
    <source>
        <dbReference type="Proteomes" id="UP000198242"/>
    </source>
</evidence>